<reference evidence="3 4" key="1">
    <citation type="submission" date="2014-06" db="EMBL/GenBank/DDBJ databases">
        <title>Rhizobium pelagicum/R2-400B4.</title>
        <authorList>
            <person name="Kimes N.E."/>
            <person name="Lopez-Perez M."/>
        </authorList>
    </citation>
    <scope>NUCLEOTIDE SEQUENCE [LARGE SCALE GENOMIC DNA]</scope>
    <source>
        <strain evidence="3 4">R2-400B4</strain>
    </source>
</reference>
<feature type="chain" id="PRO_5037416281" evidence="2">
    <location>
        <begin position="26"/>
        <end position="85"/>
    </location>
</feature>
<dbReference type="RefSeq" id="WP_037168050.1">
    <property type="nucleotide sequence ID" value="NZ_CAJXID010000028.1"/>
</dbReference>
<evidence type="ECO:0000313" key="3">
    <source>
        <dbReference type="EMBL" id="KEQ04403.1"/>
    </source>
</evidence>
<feature type="region of interest" description="Disordered" evidence="1">
    <location>
        <begin position="28"/>
        <end position="85"/>
    </location>
</feature>
<dbReference type="AlphaFoldDB" id="A0A922NXU2"/>
<evidence type="ECO:0000256" key="2">
    <source>
        <dbReference type="SAM" id="SignalP"/>
    </source>
</evidence>
<dbReference type="Proteomes" id="UP000052167">
    <property type="component" value="Unassembled WGS sequence"/>
</dbReference>
<feature type="signal peptide" evidence="2">
    <location>
        <begin position="1"/>
        <end position="25"/>
    </location>
</feature>
<gene>
    <name evidence="3" type="ORF">GV68_13045</name>
</gene>
<evidence type="ECO:0000256" key="1">
    <source>
        <dbReference type="SAM" id="MobiDB-lite"/>
    </source>
</evidence>
<protein>
    <submittedName>
        <fullName evidence="3">Uncharacterized protein</fullName>
    </submittedName>
</protein>
<keyword evidence="2" id="KW-0732">Signal</keyword>
<dbReference type="EMBL" id="JOKJ01000025">
    <property type="protein sequence ID" value="KEQ04403.1"/>
    <property type="molecule type" value="Genomic_DNA"/>
</dbReference>
<accession>A0A922NXU2</accession>
<evidence type="ECO:0000313" key="4">
    <source>
        <dbReference type="Proteomes" id="UP000052167"/>
    </source>
</evidence>
<keyword evidence="4" id="KW-1185">Reference proteome</keyword>
<feature type="compositionally biased region" description="Polar residues" evidence="1">
    <location>
        <begin position="28"/>
        <end position="51"/>
    </location>
</feature>
<comment type="caution">
    <text evidence="3">The sequence shown here is derived from an EMBL/GenBank/DDBJ whole genome shotgun (WGS) entry which is preliminary data.</text>
</comment>
<sequence length="85" mass="9050">MHKSLASAIAATVIASAIFAGSAMAQSTQYQSDVGSQRNLDNSNVERSATGSIYPDARMGEMSNTDIDNSQDRGDYYEGALRPTN</sequence>
<organism evidence="3 4">
    <name type="scientific">Pseudorhizobium pelagicum</name>
    <dbReference type="NCBI Taxonomy" id="1509405"/>
    <lineage>
        <taxon>Bacteria</taxon>
        <taxon>Pseudomonadati</taxon>
        <taxon>Pseudomonadota</taxon>
        <taxon>Alphaproteobacteria</taxon>
        <taxon>Hyphomicrobiales</taxon>
        <taxon>Rhizobiaceae</taxon>
        <taxon>Rhizobium/Agrobacterium group</taxon>
        <taxon>Pseudorhizobium</taxon>
    </lineage>
</organism>
<name>A0A922NXU2_9HYPH</name>
<proteinExistence type="predicted"/>
<dbReference type="OrthoDB" id="8411014at2"/>